<dbReference type="Proteomes" id="UP001190700">
    <property type="component" value="Unassembled WGS sequence"/>
</dbReference>
<feature type="compositionally biased region" description="Basic and acidic residues" evidence="1">
    <location>
        <begin position="207"/>
        <end position="216"/>
    </location>
</feature>
<name>A0AAE0G1T3_9CHLO</name>
<comment type="caution">
    <text evidence="2">The sequence shown here is derived from an EMBL/GenBank/DDBJ whole genome shotgun (WGS) entry which is preliminary data.</text>
</comment>
<protein>
    <submittedName>
        <fullName evidence="2">Uncharacterized protein</fullName>
    </submittedName>
</protein>
<evidence type="ECO:0000313" key="3">
    <source>
        <dbReference type="Proteomes" id="UP001190700"/>
    </source>
</evidence>
<reference evidence="2 3" key="1">
    <citation type="journal article" date="2015" name="Genome Biol. Evol.">
        <title>Comparative Genomics of a Bacterivorous Green Alga Reveals Evolutionary Causalities and Consequences of Phago-Mixotrophic Mode of Nutrition.</title>
        <authorList>
            <person name="Burns J.A."/>
            <person name="Paasch A."/>
            <person name="Narechania A."/>
            <person name="Kim E."/>
        </authorList>
    </citation>
    <scope>NUCLEOTIDE SEQUENCE [LARGE SCALE GENOMIC DNA]</scope>
    <source>
        <strain evidence="2 3">PLY_AMNH</strain>
    </source>
</reference>
<feature type="region of interest" description="Disordered" evidence="1">
    <location>
        <begin position="189"/>
        <end position="216"/>
    </location>
</feature>
<sequence length="340" mass="38183">MEGRCLEGGAWKAVLGRGCLRKGVLGRGCLEGGAWKGVLARSQGPNIEEYSLAEDTIGKRVKTPGWVFGKQNKGLEFYGTVTGVDKERERDGFWVLCVDVLFDDKQVCWFPIATVVQWVCDDAEGYASDTSEALADVPDLAELAEIAEAAKENGDDAIARLRFVPPKETDEERKVRLATEKWHQETTAGIGESFVENRRSSPTPPTEKSRLRDRVPFDDCPDDYTPGLATHLRENKPDSVEEGMWYVFQHLLPVREYWTELSRTSTRYAEKNGLAWIRTLRSLRVIDTSHMKGKGSNALGIVIGFRFVASSFFTRQSSSWFSRSARTTRRTFLPTNSSLV</sequence>
<proteinExistence type="predicted"/>
<gene>
    <name evidence="2" type="ORF">CYMTET_21834</name>
</gene>
<evidence type="ECO:0000313" key="2">
    <source>
        <dbReference type="EMBL" id="KAK3269738.1"/>
    </source>
</evidence>
<dbReference type="AlphaFoldDB" id="A0AAE0G1T3"/>
<accession>A0AAE0G1T3</accession>
<keyword evidence="3" id="KW-1185">Reference proteome</keyword>
<evidence type="ECO:0000256" key="1">
    <source>
        <dbReference type="SAM" id="MobiDB-lite"/>
    </source>
</evidence>
<organism evidence="2 3">
    <name type="scientific">Cymbomonas tetramitiformis</name>
    <dbReference type="NCBI Taxonomy" id="36881"/>
    <lineage>
        <taxon>Eukaryota</taxon>
        <taxon>Viridiplantae</taxon>
        <taxon>Chlorophyta</taxon>
        <taxon>Pyramimonadophyceae</taxon>
        <taxon>Pyramimonadales</taxon>
        <taxon>Pyramimonadaceae</taxon>
        <taxon>Cymbomonas</taxon>
    </lineage>
</organism>
<dbReference type="EMBL" id="LGRX02010779">
    <property type="protein sequence ID" value="KAK3269738.1"/>
    <property type="molecule type" value="Genomic_DNA"/>
</dbReference>